<dbReference type="AlphaFoldDB" id="A0A174UN10"/>
<reference evidence="1 2" key="1">
    <citation type="submission" date="2015-09" db="EMBL/GenBank/DDBJ databases">
        <authorList>
            <consortium name="Pathogen Informatics"/>
        </authorList>
    </citation>
    <scope>NUCLEOTIDE SEQUENCE [LARGE SCALE GENOMIC DNA]</scope>
    <source>
        <strain evidence="1 2">2789STDY5834939</strain>
    </source>
</reference>
<dbReference type="Proteomes" id="UP000095765">
    <property type="component" value="Unassembled WGS sequence"/>
</dbReference>
<accession>A0A174UN10</accession>
<sequence>MRVLTTRLRCGVLYRFRMVKPPFCAWCPLTNRRKTGGKAELFLKNPKKYFEGFLSGASRISRVWGRHSPTRFPQGQNERKANFGTAVESCSKKLPLFSAALVCGYTGLLHQYSDCGGVFCPLFTTTTVKRVRFGKHSGNFFIFPVCSLQQSGGVVCQRFLKMGAKKQQTFFKIYCLYAAVMGDGIKLSASSSNWNCVYLSSFEKTPHKENVIPVTNKIIPIISTGNNPISDTVCQYLPHSVFHSVVFSTFILAIKEVYNNINVPAYLCRFVCPFYLT</sequence>
<name>A0A174UN10_9FIRM</name>
<proteinExistence type="predicted"/>
<evidence type="ECO:0000313" key="1">
    <source>
        <dbReference type="EMBL" id="CUQ23854.1"/>
    </source>
</evidence>
<evidence type="ECO:0000313" key="2">
    <source>
        <dbReference type="Proteomes" id="UP000095765"/>
    </source>
</evidence>
<dbReference type="EMBL" id="CZBE01000041">
    <property type="protein sequence ID" value="CUQ23854.1"/>
    <property type="molecule type" value="Genomic_DNA"/>
</dbReference>
<protein>
    <submittedName>
        <fullName evidence="1">Uncharacterized protein</fullName>
    </submittedName>
</protein>
<gene>
    <name evidence="1" type="ORF">ERS852551_03668</name>
</gene>
<organism evidence="1 2">
    <name type="scientific">Anaerotruncus colihominis</name>
    <dbReference type="NCBI Taxonomy" id="169435"/>
    <lineage>
        <taxon>Bacteria</taxon>
        <taxon>Bacillati</taxon>
        <taxon>Bacillota</taxon>
        <taxon>Clostridia</taxon>
        <taxon>Eubacteriales</taxon>
        <taxon>Oscillospiraceae</taxon>
        <taxon>Anaerotruncus</taxon>
    </lineage>
</organism>